<dbReference type="EMBL" id="JAPFQI010000037">
    <property type="protein sequence ID" value="MCW8088427.1"/>
    <property type="molecule type" value="Genomic_DNA"/>
</dbReference>
<protein>
    <submittedName>
        <fullName evidence="2">Nucleotidyltransferase domain-containing protein</fullName>
    </submittedName>
</protein>
<accession>A0ABT3P1Y9</accession>
<organism evidence="2 3">
    <name type="scientific">Sabulicella glaciei</name>
    <dbReference type="NCBI Taxonomy" id="2984948"/>
    <lineage>
        <taxon>Bacteria</taxon>
        <taxon>Pseudomonadati</taxon>
        <taxon>Pseudomonadota</taxon>
        <taxon>Alphaproteobacteria</taxon>
        <taxon>Acetobacterales</taxon>
        <taxon>Acetobacteraceae</taxon>
        <taxon>Sabulicella</taxon>
    </lineage>
</organism>
<evidence type="ECO:0000313" key="3">
    <source>
        <dbReference type="Proteomes" id="UP001526430"/>
    </source>
</evidence>
<reference evidence="2 3" key="1">
    <citation type="submission" date="2022-10" db="EMBL/GenBank/DDBJ databases">
        <title>Roseococcus glaciei nov., sp. nov., isolated from glacier.</title>
        <authorList>
            <person name="Liu Q."/>
            <person name="Xin Y.-H."/>
        </authorList>
    </citation>
    <scope>NUCLEOTIDE SEQUENCE [LARGE SCALE GENOMIC DNA]</scope>
    <source>
        <strain evidence="2 3">MDT2-1-1</strain>
    </source>
</reference>
<sequence length="289" mass="32823">MAWKTISGRDYLYELRDRAGNGRSLGVRSEETEALHASYREHKETLKRRREGAAAQLQQNGRLWRALRLPMMASEPAPILREADRRRMLGSQLLVVGTNAVLAYALEAGGGIAGLADETRDFDMAWVAREPVESDRPVADLLKAVDPTFTMNTERNFQARNSKAYEVELLAAPSVMASLPRRDMPRPIPLPEQEWLLWGRFVESFLVARDGSAVRMVVPDPRWFALHKLWLSRQGKRDTLKRGKDARQGEILLAVARDALPLHPLDAEWEAQIPEELRPDWDAWKAKGL</sequence>
<feature type="domain" description="Nucleotidyltransferase-like" evidence="1">
    <location>
        <begin position="79"/>
        <end position="270"/>
    </location>
</feature>
<evidence type="ECO:0000259" key="1">
    <source>
        <dbReference type="Pfam" id="PF12281"/>
    </source>
</evidence>
<dbReference type="InterPro" id="IPR058575">
    <property type="entry name" value="NTP_transf_8_dom"/>
</dbReference>
<evidence type="ECO:0000313" key="2">
    <source>
        <dbReference type="EMBL" id="MCW8088427.1"/>
    </source>
</evidence>
<comment type="caution">
    <text evidence="2">The sequence shown here is derived from an EMBL/GenBank/DDBJ whole genome shotgun (WGS) entry which is preliminary data.</text>
</comment>
<proteinExistence type="predicted"/>
<dbReference type="Pfam" id="PF12281">
    <property type="entry name" value="NTP_transf_8"/>
    <property type="match status" value="1"/>
</dbReference>
<gene>
    <name evidence="2" type="ORF">OF850_22865</name>
</gene>
<name>A0ABT3P1Y9_9PROT</name>
<keyword evidence="3" id="KW-1185">Reference proteome</keyword>
<dbReference type="Proteomes" id="UP001526430">
    <property type="component" value="Unassembled WGS sequence"/>
</dbReference>